<accession>A0ABX1XPR4</accession>
<dbReference type="Gene3D" id="2.60.40.1180">
    <property type="entry name" value="Golgi alpha-mannosidase II"/>
    <property type="match status" value="1"/>
</dbReference>
<protein>
    <submittedName>
        <fullName evidence="2">Uncharacterized protein</fullName>
    </submittedName>
</protein>
<reference evidence="2 3" key="1">
    <citation type="submission" date="2019-10" db="EMBL/GenBank/DDBJ databases">
        <title>Description of Paenibacillus terrestris sp. nov.</title>
        <authorList>
            <person name="Carlier A."/>
            <person name="Qi S."/>
        </authorList>
    </citation>
    <scope>NUCLEOTIDE SEQUENCE [LARGE SCALE GENOMIC DNA]</scope>
    <source>
        <strain evidence="2 3">LMG 31458</strain>
    </source>
</reference>
<evidence type="ECO:0000313" key="3">
    <source>
        <dbReference type="Proteomes" id="UP000616779"/>
    </source>
</evidence>
<dbReference type="Pfam" id="PF13199">
    <property type="entry name" value="Glyco_hydro_66"/>
    <property type="match status" value="1"/>
</dbReference>
<keyword evidence="1" id="KW-0732">Signal</keyword>
<proteinExistence type="predicted"/>
<gene>
    <name evidence="2" type="ORF">GC098_02165</name>
</gene>
<name>A0ABX1XPR4_9BACL</name>
<dbReference type="Proteomes" id="UP000616779">
    <property type="component" value="Unassembled WGS sequence"/>
</dbReference>
<evidence type="ECO:0000313" key="2">
    <source>
        <dbReference type="EMBL" id="NOU70254.1"/>
    </source>
</evidence>
<sequence length="95" mass="10828">MGVDIGFDAADNILFVDWVRFLINESHKLISFINLTNNSEDYWNEGKLQPSPVEGIMVWIQIDGPVKHVFTASPDIEMGRHSVEPKKYRQGSKLP</sequence>
<dbReference type="InterPro" id="IPR025092">
    <property type="entry name" value="Glyco_hydro_66"/>
</dbReference>
<keyword evidence="3" id="KW-1185">Reference proteome</keyword>
<organism evidence="2 3">
    <name type="scientific">Paenibacillus phytorum</name>
    <dbReference type="NCBI Taxonomy" id="2654977"/>
    <lineage>
        <taxon>Bacteria</taxon>
        <taxon>Bacillati</taxon>
        <taxon>Bacillota</taxon>
        <taxon>Bacilli</taxon>
        <taxon>Bacillales</taxon>
        <taxon>Paenibacillaceae</taxon>
        <taxon>Paenibacillus</taxon>
    </lineage>
</organism>
<dbReference type="RefSeq" id="WP_171640556.1">
    <property type="nucleotide sequence ID" value="NZ_WHOA01000009.1"/>
</dbReference>
<dbReference type="InterPro" id="IPR013780">
    <property type="entry name" value="Glyco_hydro_b"/>
</dbReference>
<comment type="caution">
    <text evidence="2">The sequence shown here is derived from an EMBL/GenBank/DDBJ whole genome shotgun (WGS) entry which is preliminary data.</text>
</comment>
<dbReference type="EMBL" id="WHOA01000009">
    <property type="protein sequence ID" value="NOU70254.1"/>
    <property type="molecule type" value="Genomic_DNA"/>
</dbReference>
<evidence type="ECO:0000256" key="1">
    <source>
        <dbReference type="ARBA" id="ARBA00022729"/>
    </source>
</evidence>